<evidence type="ECO:0000313" key="3">
    <source>
        <dbReference type="Proteomes" id="UP000219331"/>
    </source>
</evidence>
<dbReference type="Proteomes" id="UP000219331">
    <property type="component" value="Unassembled WGS sequence"/>
</dbReference>
<reference evidence="2 3" key="1">
    <citation type="submission" date="2017-08" db="EMBL/GenBank/DDBJ databases">
        <authorList>
            <person name="de Groot N.N."/>
        </authorList>
    </citation>
    <scope>NUCLEOTIDE SEQUENCE [LARGE SCALE GENOMIC DNA]</scope>
    <source>
        <strain evidence="2 3">USBA 352</strain>
    </source>
</reference>
<dbReference type="Pfam" id="PF20056">
    <property type="entry name" value="DUF6455"/>
    <property type="match status" value="1"/>
</dbReference>
<accession>A0A285TTY2</accession>
<feature type="domain" description="DUF6455" evidence="1">
    <location>
        <begin position="3"/>
        <end position="82"/>
    </location>
</feature>
<dbReference type="InterPro" id="IPR045601">
    <property type="entry name" value="DUF6455"/>
</dbReference>
<dbReference type="AlphaFoldDB" id="A0A285TTY2"/>
<proteinExistence type="predicted"/>
<protein>
    <recommendedName>
        <fullName evidence="1">DUF6455 domain-containing protein</fullName>
    </recommendedName>
</protein>
<name>A0A285TTY2_9HYPH</name>
<dbReference type="STRING" id="538381.GCA_001696535_00653"/>
<keyword evidence="3" id="KW-1185">Reference proteome</keyword>
<organism evidence="2 3">
    <name type="scientific">Stappia indica</name>
    <dbReference type="NCBI Taxonomy" id="538381"/>
    <lineage>
        <taxon>Bacteria</taxon>
        <taxon>Pseudomonadati</taxon>
        <taxon>Pseudomonadota</taxon>
        <taxon>Alphaproteobacteria</taxon>
        <taxon>Hyphomicrobiales</taxon>
        <taxon>Stappiaceae</taxon>
        <taxon>Stappia</taxon>
    </lineage>
</organism>
<evidence type="ECO:0000259" key="1">
    <source>
        <dbReference type="Pfam" id="PF20056"/>
    </source>
</evidence>
<sequence length="88" mass="9485">MAMGLMKRLDERAALMGRMMRTVGADDAMPSGMMLETAMRKAASRCLGCERPADCAHWLEAHEDGAAHAPDFCPNGDLFAAWTGQAKA</sequence>
<gene>
    <name evidence="2" type="ORF">SAMN05421512_11829</name>
</gene>
<dbReference type="EMBL" id="OBML01000018">
    <property type="protein sequence ID" value="SOC27438.1"/>
    <property type="molecule type" value="Genomic_DNA"/>
</dbReference>
<evidence type="ECO:0000313" key="2">
    <source>
        <dbReference type="EMBL" id="SOC27438.1"/>
    </source>
</evidence>